<keyword evidence="4" id="KW-1185">Reference proteome</keyword>
<feature type="transmembrane region" description="Helical" evidence="2">
    <location>
        <begin position="151"/>
        <end position="172"/>
    </location>
</feature>
<feature type="transmembrane region" description="Helical" evidence="2">
    <location>
        <begin position="229"/>
        <end position="250"/>
    </location>
</feature>
<keyword evidence="2" id="KW-0472">Membrane</keyword>
<dbReference type="NCBIfam" id="NF037959">
    <property type="entry name" value="MFS_SpdSyn"/>
    <property type="match status" value="1"/>
</dbReference>
<keyword evidence="2" id="KW-1133">Transmembrane helix</keyword>
<feature type="transmembrane region" description="Helical" evidence="2">
    <location>
        <begin position="117"/>
        <end position="139"/>
    </location>
</feature>
<protein>
    <submittedName>
        <fullName evidence="3">Transporter</fullName>
    </submittedName>
</protein>
<feature type="transmembrane region" description="Helical" evidence="2">
    <location>
        <begin position="256"/>
        <end position="278"/>
    </location>
</feature>
<sequence length="726" mass="79298">MVVSRQRGGLMVLLFTVTIFTSALLLFFVQPLYTRMVLPQIGGAAAVWTTAMLFFQTVLIGGYLYAHLMNRHLPVNLQIVVHIALVLLALTALPLAVPDSWAYDPAQPVVTQTLWLYALGVGLPFAVLSANAPLIQSWYRRSGGPSADDPYFLYAASNLGSLVALLAFPLVAEPLFGVSAISVGWSVGFVILGPMLLLSGLAARGSAMPDLPASPTTLPPTDRITPQQLALWAFLAFLPSSLMLCVTTKISTDLGSFPLVWVIPLALYLLTFVLVFSVKSPLTAGRLQLVLPFALITLIYFTFKPAGTLTGFAAMLVAFFIIALAAHRILFDARPDARHLTVFYLTMSIGGALGGVFNSIVAPIVFDRLTEYPVTVGLCIFLLLAERSRNLPRELAMGLVLSLFLLLPLLDFVPVVRDLTVDQRVIAMLLLLALAYLLLYRQRLVPVMAAISVMGIWGVFGREDAVLYDRSFFGLHIVADDEGLRRYSNGTTIHGAQWLNERGQRPTPLYYYHPNGPLAQALATPRAASAKEIGVIGLGIGAMTCYSRPDQDWHFYEIDQKVVDIARDPDLFDFMAQCGQDVQLHLGDARIVLQGQTDQKYDILVIDAYSSDAIPVHLATLEAAQLYMDRLNDGGLLLFHISNRFYDLSLPLSGLAQELGLEARIWNRGSSDTPFAEGDTASAVVALARSSEALGELATDPRWVPLGAPQIPFWTDDHADLLSALR</sequence>
<organism evidence="3 4">
    <name type="scientific">Tabrizicola piscis</name>
    <dbReference type="NCBI Taxonomy" id="2494374"/>
    <lineage>
        <taxon>Bacteria</taxon>
        <taxon>Pseudomonadati</taxon>
        <taxon>Pseudomonadota</taxon>
        <taxon>Alphaproteobacteria</taxon>
        <taxon>Rhodobacterales</taxon>
        <taxon>Paracoccaceae</taxon>
        <taxon>Tabrizicola</taxon>
    </lineage>
</organism>
<evidence type="ECO:0000256" key="1">
    <source>
        <dbReference type="ARBA" id="ARBA00023115"/>
    </source>
</evidence>
<gene>
    <name evidence="3" type="ORF">EI545_15340</name>
</gene>
<accession>A0A3S8UC69</accession>
<evidence type="ECO:0000313" key="3">
    <source>
        <dbReference type="EMBL" id="AZL61217.1"/>
    </source>
</evidence>
<dbReference type="PANTHER" id="PTHR43317:SF1">
    <property type="entry name" value="THERMOSPERMINE SYNTHASE ACAULIS5"/>
    <property type="match status" value="1"/>
</dbReference>
<feature type="transmembrane region" description="Helical" evidence="2">
    <location>
        <begin position="421"/>
        <end position="439"/>
    </location>
</feature>
<feature type="transmembrane region" description="Helical" evidence="2">
    <location>
        <begin position="309"/>
        <end position="330"/>
    </location>
</feature>
<feature type="transmembrane region" description="Helical" evidence="2">
    <location>
        <begin position="372"/>
        <end position="388"/>
    </location>
</feature>
<dbReference type="Proteomes" id="UP000282002">
    <property type="component" value="Chromosome"/>
</dbReference>
<feature type="transmembrane region" description="Helical" evidence="2">
    <location>
        <begin position="12"/>
        <end position="33"/>
    </location>
</feature>
<dbReference type="PANTHER" id="PTHR43317">
    <property type="entry name" value="THERMOSPERMINE SYNTHASE ACAULIS5"/>
    <property type="match status" value="1"/>
</dbReference>
<proteinExistence type="predicted"/>
<keyword evidence="1" id="KW-0620">Polyamine biosynthesis</keyword>
<evidence type="ECO:0000256" key="2">
    <source>
        <dbReference type="SAM" id="Phobius"/>
    </source>
</evidence>
<feature type="transmembrane region" description="Helical" evidence="2">
    <location>
        <begin position="45"/>
        <end position="65"/>
    </location>
</feature>
<reference evidence="3 4" key="1">
    <citation type="submission" date="2018-12" db="EMBL/GenBank/DDBJ databases">
        <title>Complete genome sequencing of Tabrizicola sp. K13M18.</title>
        <authorList>
            <person name="Bae J.-W."/>
        </authorList>
    </citation>
    <scope>NUCLEOTIDE SEQUENCE [LARGE SCALE GENOMIC DNA]</scope>
    <source>
        <strain evidence="3 4">K13M18</strain>
    </source>
</reference>
<feature type="transmembrane region" description="Helical" evidence="2">
    <location>
        <begin position="444"/>
        <end position="460"/>
    </location>
</feature>
<dbReference type="SUPFAM" id="SSF53335">
    <property type="entry name" value="S-adenosyl-L-methionine-dependent methyltransferases"/>
    <property type="match status" value="1"/>
</dbReference>
<feature type="transmembrane region" description="Helical" evidence="2">
    <location>
        <begin position="342"/>
        <end position="366"/>
    </location>
</feature>
<feature type="transmembrane region" description="Helical" evidence="2">
    <location>
        <begin position="395"/>
        <end position="415"/>
    </location>
</feature>
<dbReference type="AlphaFoldDB" id="A0A3S8UC69"/>
<dbReference type="KEGG" id="taw:EI545_15340"/>
<dbReference type="GO" id="GO:0006596">
    <property type="term" value="P:polyamine biosynthetic process"/>
    <property type="evidence" value="ECO:0007669"/>
    <property type="project" value="UniProtKB-KW"/>
</dbReference>
<dbReference type="InterPro" id="IPR029063">
    <property type="entry name" value="SAM-dependent_MTases_sf"/>
</dbReference>
<dbReference type="OrthoDB" id="8221452at2"/>
<name>A0A3S8UC69_9RHOB</name>
<evidence type="ECO:0000313" key="4">
    <source>
        <dbReference type="Proteomes" id="UP000282002"/>
    </source>
</evidence>
<dbReference type="EMBL" id="CP034328">
    <property type="protein sequence ID" value="AZL61217.1"/>
    <property type="molecule type" value="Genomic_DNA"/>
</dbReference>
<feature type="transmembrane region" description="Helical" evidence="2">
    <location>
        <begin position="178"/>
        <end position="198"/>
    </location>
</feature>
<feature type="transmembrane region" description="Helical" evidence="2">
    <location>
        <begin position="285"/>
        <end position="303"/>
    </location>
</feature>
<feature type="transmembrane region" description="Helical" evidence="2">
    <location>
        <begin position="77"/>
        <end position="97"/>
    </location>
</feature>
<dbReference type="Gene3D" id="3.40.50.150">
    <property type="entry name" value="Vaccinia Virus protein VP39"/>
    <property type="match status" value="1"/>
</dbReference>
<keyword evidence="2" id="KW-0812">Transmembrane</keyword>